<dbReference type="InterPro" id="IPR015422">
    <property type="entry name" value="PyrdxlP-dep_Trfase_small"/>
</dbReference>
<feature type="domain" description="Aminotransferase class I/classII large" evidence="7">
    <location>
        <begin position="27"/>
        <end position="376"/>
    </location>
</feature>
<dbReference type="Proteomes" id="UP000280960">
    <property type="component" value="Chromosome"/>
</dbReference>
<proteinExistence type="inferred from homology"/>
<sequence length="390" mass="43073">MKISTLVQNIKPSGIRRFFDLAEKDPDVISLGVGEPDFTTPLTILEAAQKSLVEGDTHYTSNDGMFLLRQKLSEYLKARFGLHYNFDGEIIITIGASEAVDIALTTVLSPGDEVLIPEPCFVSYAPCTALSGGVPVMVPTRPEHGFKVTAEELEKHVTPRTRALLMSYPNNPTGAVMTRRELSPIADFVKKYDLAVISDEVYAELTYGHRHVSIASLPGMKEHTFFIGGFSKAFAMTGWRIGYLCGPVDGVQQARKVHQYRVMCPPTVSQAAALEALNSGELEVNRMVEEYDRRRKVMCRGLRDMGFDVPDPEGAFYVFPSVQHTGFSGEEFAEKLLEKAKVAVVPGSAFGPSGEGHIRCSYATSIEKIHEALNRIEMFMVGNPGNRRFL</sequence>
<dbReference type="EC" id="2.6.1.-" evidence="6"/>
<organism evidence="8 9">
    <name type="scientific">Biomaibacter acetigenes</name>
    <dbReference type="NCBI Taxonomy" id="2316383"/>
    <lineage>
        <taxon>Bacteria</taxon>
        <taxon>Bacillati</taxon>
        <taxon>Bacillota</taxon>
        <taxon>Clostridia</taxon>
        <taxon>Thermosediminibacterales</taxon>
        <taxon>Tepidanaerobacteraceae</taxon>
        <taxon>Biomaibacter</taxon>
    </lineage>
</organism>
<dbReference type="PROSITE" id="PS00105">
    <property type="entry name" value="AA_TRANSFER_CLASS_1"/>
    <property type="match status" value="1"/>
</dbReference>
<comment type="cofactor">
    <cofactor evidence="1 6">
        <name>pyridoxal 5'-phosphate</name>
        <dbReference type="ChEBI" id="CHEBI:597326"/>
    </cofactor>
</comment>
<evidence type="ECO:0000313" key="8">
    <source>
        <dbReference type="EMBL" id="AYO32018.1"/>
    </source>
</evidence>
<dbReference type="CDD" id="cd00609">
    <property type="entry name" value="AAT_like"/>
    <property type="match status" value="1"/>
</dbReference>
<protein>
    <recommendedName>
        <fullName evidence="6">Aminotransferase</fullName>
        <ecNumber evidence="6">2.6.1.-</ecNumber>
    </recommendedName>
</protein>
<comment type="similarity">
    <text evidence="2 6">Belongs to the class-I pyridoxal-phosphate-dependent aminotransferase family.</text>
</comment>
<evidence type="ECO:0000256" key="2">
    <source>
        <dbReference type="ARBA" id="ARBA00007441"/>
    </source>
</evidence>
<evidence type="ECO:0000259" key="7">
    <source>
        <dbReference type="Pfam" id="PF00155"/>
    </source>
</evidence>
<accession>A0A3G2RAG6</accession>
<dbReference type="RefSeq" id="WP_122015633.1">
    <property type="nucleotide sequence ID" value="NZ_CP033169.1"/>
</dbReference>
<keyword evidence="3 6" id="KW-0032">Aminotransferase</keyword>
<name>A0A3G2RAG6_9FIRM</name>
<dbReference type="GO" id="GO:0006520">
    <property type="term" value="P:amino acid metabolic process"/>
    <property type="evidence" value="ECO:0007669"/>
    <property type="project" value="InterPro"/>
</dbReference>
<dbReference type="InterPro" id="IPR050596">
    <property type="entry name" value="AspAT/PAT-like"/>
</dbReference>
<dbReference type="InterPro" id="IPR015424">
    <property type="entry name" value="PyrdxlP-dep_Trfase"/>
</dbReference>
<evidence type="ECO:0000256" key="4">
    <source>
        <dbReference type="ARBA" id="ARBA00022679"/>
    </source>
</evidence>
<dbReference type="GO" id="GO:0030170">
    <property type="term" value="F:pyridoxal phosphate binding"/>
    <property type="evidence" value="ECO:0007669"/>
    <property type="project" value="InterPro"/>
</dbReference>
<evidence type="ECO:0000256" key="1">
    <source>
        <dbReference type="ARBA" id="ARBA00001933"/>
    </source>
</evidence>
<dbReference type="EMBL" id="CP033169">
    <property type="protein sequence ID" value="AYO32018.1"/>
    <property type="molecule type" value="Genomic_DNA"/>
</dbReference>
<dbReference type="InterPro" id="IPR015421">
    <property type="entry name" value="PyrdxlP-dep_Trfase_major"/>
</dbReference>
<dbReference type="Gene3D" id="3.90.1150.10">
    <property type="entry name" value="Aspartate Aminotransferase, domain 1"/>
    <property type="match status" value="1"/>
</dbReference>
<dbReference type="Gene3D" id="3.40.640.10">
    <property type="entry name" value="Type I PLP-dependent aspartate aminotransferase-like (Major domain)"/>
    <property type="match status" value="1"/>
</dbReference>
<evidence type="ECO:0000313" key="9">
    <source>
        <dbReference type="Proteomes" id="UP000280960"/>
    </source>
</evidence>
<dbReference type="FunFam" id="3.40.640.10:FF:000033">
    <property type="entry name" value="Aspartate aminotransferase"/>
    <property type="match status" value="1"/>
</dbReference>
<dbReference type="AlphaFoldDB" id="A0A3G2RAG6"/>
<evidence type="ECO:0000256" key="3">
    <source>
        <dbReference type="ARBA" id="ARBA00022576"/>
    </source>
</evidence>
<dbReference type="Pfam" id="PF00155">
    <property type="entry name" value="Aminotran_1_2"/>
    <property type="match status" value="1"/>
</dbReference>
<keyword evidence="5" id="KW-0663">Pyridoxal phosphate</keyword>
<dbReference type="InterPro" id="IPR004839">
    <property type="entry name" value="Aminotransferase_I/II_large"/>
</dbReference>
<dbReference type="GO" id="GO:0008483">
    <property type="term" value="F:transaminase activity"/>
    <property type="evidence" value="ECO:0007669"/>
    <property type="project" value="UniProtKB-KW"/>
</dbReference>
<dbReference type="KEGG" id="bacg:D2962_16695"/>
<keyword evidence="9" id="KW-1185">Reference proteome</keyword>
<keyword evidence="4 6" id="KW-0808">Transferase</keyword>
<reference evidence="8 9" key="1">
    <citation type="submission" date="2018-10" db="EMBL/GenBank/DDBJ databases">
        <authorList>
            <person name="Zhang X."/>
        </authorList>
    </citation>
    <scope>NUCLEOTIDE SEQUENCE [LARGE SCALE GENOMIC DNA]</scope>
    <source>
        <strain evidence="8 9">SK-G1</strain>
    </source>
</reference>
<dbReference type="InterPro" id="IPR004838">
    <property type="entry name" value="NHTrfase_class1_PyrdxlP-BS"/>
</dbReference>
<dbReference type="PANTHER" id="PTHR46383">
    <property type="entry name" value="ASPARTATE AMINOTRANSFERASE"/>
    <property type="match status" value="1"/>
</dbReference>
<dbReference type="PANTHER" id="PTHR46383:SF3">
    <property type="entry name" value="ASPARTATE AMINOTRANSFERASE-RELATED"/>
    <property type="match status" value="1"/>
</dbReference>
<evidence type="ECO:0000256" key="5">
    <source>
        <dbReference type="ARBA" id="ARBA00022898"/>
    </source>
</evidence>
<evidence type="ECO:0000256" key="6">
    <source>
        <dbReference type="RuleBase" id="RU000481"/>
    </source>
</evidence>
<dbReference type="SUPFAM" id="SSF53383">
    <property type="entry name" value="PLP-dependent transferases"/>
    <property type="match status" value="1"/>
</dbReference>
<gene>
    <name evidence="8" type="ORF">D2962_16695</name>
</gene>